<dbReference type="InterPro" id="IPR036909">
    <property type="entry name" value="Cyt_c-like_dom_sf"/>
</dbReference>
<accession>A0A8J7M798</accession>
<keyword evidence="3 4" id="KW-0408">Iron</keyword>
<evidence type="ECO:0000313" key="7">
    <source>
        <dbReference type="EMBL" id="MBK0398844.1"/>
    </source>
</evidence>
<keyword evidence="5" id="KW-0732">Signal</keyword>
<feature type="chain" id="PRO_5035239697" evidence="5">
    <location>
        <begin position="24"/>
        <end position="152"/>
    </location>
</feature>
<keyword evidence="1 4" id="KW-0349">Heme</keyword>
<evidence type="ECO:0000256" key="4">
    <source>
        <dbReference type="PROSITE-ProRule" id="PRU00433"/>
    </source>
</evidence>
<evidence type="ECO:0000259" key="6">
    <source>
        <dbReference type="PROSITE" id="PS51007"/>
    </source>
</evidence>
<organism evidence="7 8">
    <name type="scientific">Thermohalobaculum xanthum</name>
    <dbReference type="NCBI Taxonomy" id="2753746"/>
    <lineage>
        <taxon>Bacteria</taxon>
        <taxon>Pseudomonadati</taxon>
        <taxon>Pseudomonadota</taxon>
        <taxon>Alphaproteobacteria</taxon>
        <taxon>Rhodobacterales</taxon>
        <taxon>Paracoccaceae</taxon>
        <taxon>Thermohalobaculum</taxon>
    </lineage>
</organism>
<keyword evidence="2 4" id="KW-0479">Metal-binding</keyword>
<sequence>MRRMPTLTLIAAALLMPAFPASGESARPARVMSIPVPDADRGRIIFVAKGCVVCHAVNGVGGKAGPALDASEPAGVFDPLDFAARMWRGAPAMIELQSLEFGYQIDLTANDIADLAAFAENHEIQRKFSEDEIPEIMRGWTLEGYELLEAPQ</sequence>
<gene>
    <name evidence="7" type="ORF">H0I76_06560</name>
</gene>
<dbReference type="InterPro" id="IPR009056">
    <property type="entry name" value="Cyt_c-like_dom"/>
</dbReference>
<evidence type="ECO:0000256" key="5">
    <source>
        <dbReference type="SAM" id="SignalP"/>
    </source>
</evidence>
<name>A0A8J7M798_9RHOB</name>
<protein>
    <submittedName>
        <fullName evidence="7">C-type cytochrome</fullName>
    </submittedName>
</protein>
<evidence type="ECO:0000313" key="8">
    <source>
        <dbReference type="Proteomes" id="UP000655420"/>
    </source>
</evidence>
<feature type="domain" description="Cytochrome c" evidence="6">
    <location>
        <begin position="37"/>
        <end position="123"/>
    </location>
</feature>
<dbReference type="Pfam" id="PF00034">
    <property type="entry name" value="Cytochrom_C"/>
    <property type="match status" value="1"/>
</dbReference>
<dbReference type="Proteomes" id="UP000655420">
    <property type="component" value="Unassembled WGS sequence"/>
</dbReference>
<dbReference type="RefSeq" id="WP_200608516.1">
    <property type="nucleotide sequence ID" value="NZ_JAEHHL010000002.1"/>
</dbReference>
<keyword evidence="8" id="KW-1185">Reference proteome</keyword>
<evidence type="ECO:0000256" key="3">
    <source>
        <dbReference type="ARBA" id="ARBA00023004"/>
    </source>
</evidence>
<dbReference type="PROSITE" id="PS51007">
    <property type="entry name" value="CYTC"/>
    <property type="match status" value="1"/>
</dbReference>
<dbReference type="GO" id="GO:0020037">
    <property type="term" value="F:heme binding"/>
    <property type="evidence" value="ECO:0007669"/>
    <property type="project" value="InterPro"/>
</dbReference>
<dbReference type="GO" id="GO:0046872">
    <property type="term" value="F:metal ion binding"/>
    <property type="evidence" value="ECO:0007669"/>
    <property type="project" value="UniProtKB-KW"/>
</dbReference>
<proteinExistence type="predicted"/>
<feature type="signal peptide" evidence="5">
    <location>
        <begin position="1"/>
        <end position="23"/>
    </location>
</feature>
<evidence type="ECO:0000256" key="1">
    <source>
        <dbReference type="ARBA" id="ARBA00022617"/>
    </source>
</evidence>
<dbReference type="EMBL" id="JAEHHL010000002">
    <property type="protein sequence ID" value="MBK0398844.1"/>
    <property type="molecule type" value="Genomic_DNA"/>
</dbReference>
<dbReference type="GO" id="GO:0009055">
    <property type="term" value="F:electron transfer activity"/>
    <property type="evidence" value="ECO:0007669"/>
    <property type="project" value="InterPro"/>
</dbReference>
<reference evidence="7" key="1">
    <citation type="submission" date="2020-12" db="EMBL/GenBank/DDBJ databases">
        <title>Bacterial taxonomy.</title>
        <authorList>
            <person name="Pan X."/>
        </authorList>
    </citation>
    <scope>NUCLEOTIDE SEQUENCE</scope>
    <source>
        <strain evidence="7">M0105</strain>
    </source>
</reference>
<dbReference type="AlphaFoldDB" id="A0A8J7M798"/>
<comment type="caution">
    <text evidence="7">The sequence shown here is derived from an EMBL/GenBank/DDBJ whole genome shotgun (WGS) entry which is preliminary data.</text>
</comment>
<dbReference type="SUPFAM" id="SSF46626">
    <property type="entry name" value="Cytochrome c"/>
    <property type="match status" value="1"/>
</dbReference>
<dbReference type="Gene3D" id="1.10.760.10">
    <property type="entry name" value="Cytochrome c-like domain"/>
    <property type="match status" value="1"/>
</dbReference>
<evidence type="ECO:0000256" key="2">
    <source>
        <dbReference type="ARBA" id="ARBA00022723"/>
    </source>
</evidence>